<dbReference type="InterPro" id="IPR006598">
    <property type="entry name" value="CAP10"/>
</dbReference>
<evidence type="ECO:0000313" key="2">
    <source>
        <dbReference type="EMBL" id="GAA98695.1"/>
    </source>
</evidence>
<dbReference type="Pfam" id="PF05686">
    <property type="entry name" value="Glyco_transf_90"/>
    <property type="match status" value="1"/>
</dbReference>
<feature type="domain" description="Glycosyl transferase CAP10" evidence="1">
    <location>
        <begin position="332"/>
        <end position="622"/>
    </location>
</feature>
<dbReference type="InterPro" id="IPR051091">
    <property type="entry name" value="O-Glucosyltr/Glycosyltrsf_90"/>
</dbReference>
<reference evidence="2 3" key="2">
    <citation type="journal article" date="2012" name="Open Biol.">
        <title>Characteristics of nucleosomes and linker DNA regions on the genome of the basidiomycete Mixia osmundae revealed by mono- and dinucleosome mapping.</title>
        <authorList>
            <person name="Nishida H."/>
            <person name="Kondo S."/>
            <person name="Matsumoto T."/>
            <person name="Suzuki Y."/>
            <person name="Yoshikawa H."/>
            <person name="Taylor T.D."/>
            <person name="Sugiyama J."/>
        </authorList>
    </citation>
    <scope>NUCLEOTIDE SEQUENCE [LARGE SCALE GENOMIC DNA]</scope>
    <source>
        <strain evidence="3">CBS 9802 / IAM 14324 / JCM 22182 / KY 12970</strain>
    </source>
</reference>
<sequence>MGLSAGPMAQRAHDFRLLPAAAAIVLIIFTAADTALFASSSRSDAHASVAQQVLQWQQGSQNTTTLASFGPNYDPATRRILTEQERSLKAASLTLDTLRGRVFLDAARVGQADAHPIHQLIETGERKWQTLLDKQSTTLDEAVREYRRRYGRNPPRGFDKWWDYANRNNVVLVDEYDHIHHDVEPFYALPASVIRRRTSSLHESQKSWSRTVMVDPAAQDKSRQFAFDNSNDRLGDALGPLREVAHLMPASFNFTVSYDDSGFASVSNDHLEYLRRLTRAGRYIPDASGDTDGYIPDKNSVDHPFLDICPSGSPMHAAYKLPSFREDEIDPVLPDSDGFIYDAARSADACSAPEVYWHHPANTRGSMLQRIEPMFVWSRTTHRTDLGLAPRTRGPVTEEETVPWSKKPFSTLYWRGSLTGAAFRDSLPVKSWRGSPRYRLLHLFTKPDQGVFHTMLAETISGGTTFVRVSLERVSQALFSFAVIGEPIQCDEHICQELAQTFDFQESAPRSDAFKHKYILDIDGNGWSGRFYTLMTSSSAILKASTFPQWWQERIVPWVHYIPVSTDYRDLIDIMMFFRGWDEGGANDHLAERIGQNGKEWALNHWRAEDMIAFHWRLLLEWCRLWNRSDEDAFEYEPSKELT</sequence>
<dbReference type="AlphaFoldDB" id="G7E785"/>
<gene>
    <name evidence="2" type="primary">Mo05383</name>
    <name evidence="2" type="ORF">E5Q_05383</name>
</gene>
<name>G7E785_MIXOS</name>
<proteinExistence type="predicted"/>
<protein>
    <recommendedName>
        <fullName evidence="1">Glycosyl transferase CAP10 domain-containing protein</fullName>
    </recommendedName>
</protein>
<dbReference type="OrthoDB" id="541052at2759"/>
<accession>G7E785</accession>
<dbReference type="HOGENOM" id="CLU_005027_3_2_1"/>
<comment type="caution">
    <text evidence="2">The sequence shown here is derived from an EMBL/GenBank/DDBJ whole genome shotgun (WGS) entry which is preliminary data.</text>
</comment>
<reference evidence="2 3" key="1">
    <citation type="journal article" date="2011" name="J. Gen. Appl. Microbiol.">
        <title>Draft genome sequencing of the enigmatic basidiomycete Mixia osmundae.</title>
        <authorList>
            <person name="Nishida H."/>
            <person name="Nagatsuka Y."/>
            <person name="Sugiyama J."/>
        </authorList>
    </citation>
    <scope>NUCLEOTIDE SEQUENCE [LARGE SCALE GENOMIC DNA]</scope>
    <source>
        <strain evidence="3">CBS 9802 / IAM 14324 / JCM 22182 / KY 12970</strain>
    </source>
</reference>
<evidence type="ECO:0000259" key="1">
    <source>
        <dbReference type="SMART" id="SM00672"/>
    </source>
</evidence>
<dbReference type="PANTHER" id="PTHR12203:SF118">
    <property type="entry name" value="BETA-1,2-XYLOSYLTRANSFERASE 1"/>
    <property type="match status" value="1"/>
</dbReference>
<dbReference type="Proteomes" id="UP000009131">
    <property type="component" value="Unassembled WGS sequence"/>
</dbReference>
<dbReference type="EMBL" id="BABT02000157">
    <property type="protein sequence ID" value="GAA98695.1"/>
    <property type="molecule type" value="Genomic_DNA"/>
</dbReference>
<dbReference type="eggNOG" id="KOG2458">
    <property type="taxonomic scope" value="Eukaryota"/>
</dbReference>
<evidence type="ECO:0000313" key="3">
    <source>
        <dbReference type="Proteomes" id="UP000009131"/>
    </source>
</evidence>
<dbReference type="RefSeq" id="XP_014570563.1">
    <property type="nucleotide sequence ID" value="XM_014715077.1"/>
</dbReference>
<dbReference type="SMART" id="SM00672">
    <property type="entry name" value="CAP10"/>
    <property type="match status" value="1"/>
</dbReference>
<dbReference type="InParanoid" id="G7E785"/>
<keyword evidence="3" id="KW-1185">Reference proteome</keyword>
<organism evidence="2 3">
    <name type="scientific">Mixia osmundae (strain CBS 9802 / IAM 14324 / JCM 22182 / KY 12970)</name>
    <dbReference type="NCBI Taxonomy" id="764103"/>
    <lineage>
        <taxon>Eukaryota</taxon>
        <taxon>Fungi</taxon>
        <taxon>Dikarya</taxon>
        <taxon>Basidiomycota</taxon>
        <taxon>Pucciniomycotina</taxon>
        <taxon>Mixiomycetes</taxon>
        <taxon>Mixiales</taxon>
        <taxon>Mixiaceae</taxon>
        <taxon>Mixia</taxon>
    </lineage>
</organism>
<dbReference type="PANTHER" id="PTHR12203">
    <property type="entry name" value="KDEL LYS-ASP-GLU-LEU CONTAINING - RELATED"/>
    <property type="match status" value="1"/>
</dbReference>